<dbReference type="EMBL" id="JBHSXQ010000003">
    <property type="protein sequence ID" value="MFC6905573.1"/>
    <property type="molecule type" value="Genomic_DNA"/>
</dbReference>
<dbReference type="InterPro" id="IPR000683">
    <property type="entry name" value="Gfo/Idh/MocA-like_OxRdtase_N"/>
</dbReference>
<dbReference type="AlphaFoldDB" id="A0ABD5V247"/>
<accession>A0ABD5V247</accession>
<dbReference type="InterPro" id="IPR004104">
    <property type="entry name" value="Gfo/Idh/MocA-like_OxRdtase_C"/>
</dbReference>
<proteinExistence type="predicted"/>
<dbReference type="PANTHER" id="PTHR43377:SF1">
    <property type="entry name" value="BILIVERDIN REDUCTASE A"/>
    <property type="match status" value="1"/>
</dbReference>
<dbReference type="InterPro" id="IPR051450">
    <property type="entry name" value="Gfo/Idh/MocA_Oxidoreductases"/>
</dbReference>
<gene>
    <name evidence="3" type="ORF">ACFQGH_10245</name>
</gene>
<dbReference type="InterPro" id="IPR036291">
    <property type="entry name" value="NAD(P)-bd_dom_sf"/>
</dbReference>
<name>A0ABD5V247_9EURY</name>
<dbReference type="Proteomes" id="UP001596312">
    <property type="component" value="Unassembled WGS sequence"/>
</dbReference>
<sequence length="325" mass="35788">MSERPPVRVGVIGVGSMGQNHVRVFRELPETELVGIYDADREQAASVADAFGVDVLDLDDLLDAVDAVSIAVPTQYHYDTARECIDAGVGVLIEKPIVEDLDNGRQLIEFADQRDVTLQVGHIERFNPAVMTLMELLDDLDIIAIEAKRLGPPLDREIADTAVMDLMIHDIDIMLSIFGEEAEDVHAAGTRGSDYATATIQTPSGRIGQLTASRVTQQKVRELTITAEKCRVIVDYIDQSIEITRQSLPEYAKQDGFRYRHENIVEQVLVERREPLKNELSAFAEAVRTGSEPVVTGEDGLRALSLAREIDALAGRERSAPTDAV</sequence>
<dbReference type="Gene3D" id="3.40.50.720">
    <property type="entry name" value="NAD(P)-binding Rossmann-like Domain"/>
    <property type="match status" value="1"/>
</dbReference>
<dbReference type="SUPFAM" id="SSF55347">
    <property type="entry name" value="Glyceraldehyde-3-phosphate dehydrogenase-like, C-terminal domain"/>
    <property type="match status" value="1"/>
</dbReference>
<reference evidence="3 4" key="1">
    <citation type="journal article" date="2019" name="Int. J. Syst. Evol. Microbiol.">
        <title>The Global Catalogue of Microorganisms (GCM) 10K type strain sequencing project: providing services to taxonomists for standard genome sequencing and annotation.</title>
        <authorList>
            <consortium name="The Broad Institute Genomics Platform"/>
            <consortium name="The Broad Institute Genome Sequencing Center for Infectious Disease"/>
            <person name="Wu L."/>
            <person name="Ma J."/>
        </authorList>
    </citation>
    <scope>NUCLEOTIDE SEQUENCE [LARGE SCALE GENOMIC DNA]</scope>
    <source>
        <strain evidence="3 4">CGMCC 1.3240</strain>
    </source>
</reference>
<dbReference type="SUPFAM" id="SSF51735">
    <property type="entry name" value="NAD(P)-binding Rossmann-fold domains"/>
    <property type="match status" value="1"/>
</dbReference>
<dbReference type="PANTHER" id="PTHR43377">
    <property type="entry name" value="BILIVERDIN REDUCTASE A"/>
    <property type="match status" value="1"/>
</dbReference>
<keyword evidence="4" id="KW-1185">Reference proteome</keyword>
<dbReference type="RefSeq" id="WP_340604094.1">
    <property type="nucleotide sequence ID" value="NZ_JBBMXV010000003.1"/>
</dbReference>
<evidence type="ECO:0000259" key="2">
    <source>
        <dbReference type="Pfam" id="PF02894"/>
    </source>
</evidence>
<organism evidence="3 4">
    <name type="scientific">Halalkalicoccus tibetensis</name>
    <dbReference type="NCBI Taxonomy" id="175632"/>
    <lineage>
        <taxon>Archaea</taxon>
        <taxon>Methanobacteriati</taxon>
        <taxon>Methanobacteriota</taxon>
        <taxon>Stenosarchaea group</taxon>
        <taxon>Halobacteria</taxon>
        <taxon>Halobacteriales</taxon>
        <taxon>Halococcaceae</taxon>
        <taxon>Halalkalicoccus</taxon>
    </lineage>
</organism>
<evidence type="ECO:0000259" key="1">
    <source>
        <dbReference type="Pfam" id="PF01408"/>
    </source>
</evidence>
<feature type="domain" description="Gfo/Idh/MocA-like oxidoreductase N-terminal" evidence="1">
    <location>
        <begin position="7"/>
        <end position="122"/>
    </location>
</feature>
<dbReference type="Gene3D" id="3.30.360.10">
    <property type="entry name" value="Dihydrodipicolinate Reductase, domain 2"/>
    <property type="match status" value="1"/>
</dbReference>
<dbReference type="Pfam" id="PF02894">
    <property type="entry name" value="GFO_IDH_MocA_C"/>
    <property type="match status" value="1"/>
</dbReference>
<feature type="domain" description="Gfo/Idh/MocA-like oxidoreductase C-terminal" evidence="2">
    <location>
        <begin position="155"/>
        <end position="307"/>
    </location>
</feature>
<dbReference type="Pfam" id="PF01408">
    <property type="entry name" value="GFO_IDH_MocA"/>
    <property type="match status" value="1"/>
</dbReference>
<evidence type="ECO:0000313" key="4">
    <source>
        <dbReference type="Proteomes" id="UP001596312"/>
    </source>
</evidence>
<evidence type="ECO:0000313" key="3">
    <source>
        <dbReference type="EMBL" id="MFC6905573.1"/>
    </source>
</evidence>
<comment type="caution">
    <text evidence="3">The sequence shown here is derived from an EMBL/GenBank/DDBJ whole genome shotgun (WGS) entry which is preliminary data.</text>
</comment>
<protein>
    <submittedName>
        <fullName evidence="3">Gfo/Idh/MocA family oxidoreductase</fullName>
    </submittedName>
</protein>